<dbReference type="OrthoDB" id="79367at2759"/>
<dbReference type="STRING" id="48709.A0A1D2MNI1"/>
<dbReference type="Proteomes" id="UP000094527">
    <property type="component" value="Unassembled WGS sequence"/>
</dbReference>
<evidence type="ECO:0000313" key="6">
    <source>
        <dbReference type="Proteomes" id="UP000094527"/>
    </source>
</evidence>
<dbReference type="GO" id="GO:0003723">
    <property type="term" value="F:RNA binding"/>
    <property type="evidence" value="ECO:0007669"/>
    <property type="project" value="UniProtKB-UniRule"/>
</dbReference>
<protein>
    <submittedName>
        <fullName evidence="5">Splicing factor, arginine/serine-rich 15</fullName>
    </submittedName>
</protein>
<keyword evidence="1 2" id="KW-0694">RNA-binding</keyword>
<evidence type="ECO:0000259" key="4">
    <source>
        <dbReference type="PROSITE" id="PS50102"/>
    </source>
</evidence>
<sequence length="321" mass="35803">MDSQRSTRAFLWRRLISAMIPRRRNPSNLLYFSSNALESAGRGEGPSGADLMIDTRVEESGRLENKESDPEKRRREREKEKEREKRSPSHQKGAFIRVLYNPVGGPSLEIGDQEEISDTFGAYGDVVSIDLIPPRGCAFIVMNRRQDAVRALDRLKNTKLQGKTITHIQRTYSNLGVGSWERCQREGVERLLGGWRWVSYIPWNKLRDETNLEEFEDGGCMDEDTLPEFLKNKPHPPDSKSLDHNAAPPLPADNENSEDSMAMCNPPLPPHSAPTQMQGLFGNHSGGGIPSLLDPSALAAVGGKPSDTDGRGMVVFLLQIL</sequence>
<evidence type="ECO:0000256" key="1">
    <source>
        <dbReference type="ARBA" id="ARBA00022884"/>
    </source>
</evidence>
<gene>
    <name evidence="5" type="ORF">Ocin01_12286</name>
</gene>
<keyword evidence="6" id="KW-1185">Reference proteome</keyword>
<dbReference type="PANTHER" id="PTHR23140:SF4">
    <property type="entry name" value="PROTEIN CBR-NRD-1"/>
    <property type="match status" value="1"/>
</dbReference>
<feature type="region of interest" description="Disordered" evidence="3">
    <location>
        <begin position="38"/>
        <end position="91"/>
    </location>
</feature>
<dbReference type="PROSITE" id="PS50102">
    <property type="entry name" value="RRM"/>
    <property type="match status" value="1"/>
</dbReference>
<dbReference type="SUPFAM" id="SSF54928">
    <property type="entry name" value="RNA-binding domain, RBD"/>
    <property type="match status" value="1"/>
</dbReference>
<feature type="compositionally biased region" description="Basic and acidic residues" evidence="3">
    <location>
        <begin position="53"/>
        <end position="87"/>
    </location>
</feature>
<dbReference type="GO" id="GO:0005634">
    <property type="term" value="C:nucleus"/>
    <property type="evidence" value="ECO:0007669"/>
    <property type="project" value="TreeGrafter"/>
</dbReference>
<dbReference type="AlphaFoldDB" id="A0A1D2MNI1"/>
<comment type="caution">
    <text evidence="5">The sequence shown here is derived from an EMBL/GenBank/DDBJ whole genome shotgun (WGS) entry which is preliminary data.</text>
</comment>
<dbReference type="PANTHER" id="PTHR23140">
    <property type="entry name" value="RNA PROCESSING PROTEIN LD23810P"/>
    <property type="match status" value="1"/>
</dbReference>
<name>A0A1D2MNI1_ORCCI</name>
<feature type="region of interest" description="Disordered" evidence="3">
    <location>
        <begin position="217"/>
        <end position="288"/>
    </location>
</feature>
<dbReference type="InterPro" id="IPR035979">
    <property type="entry name" value="RBD_domain_sf"/>
</dbReference>
<feature type="compositionally biased region" description="Acidic residues" evidence="3">
    <location>
        <begin position="217"/>
        <end position="226"/>
    </location>
</feature>
<dbReference type="InterPro" id="IPR051485">
    <property type="entry name" value="SR-CTD_assoc_factor"/>
</dbReference>
<organism evidence="5 6">
    <name type="scientific">Orchesella cincta</name>
    <name type="common">Springtail</name>
    <name type="synonym">Podura cincta</name>
    <dbReference type="NCBI Taxonomy" id="48709"/>
    <lineage>
        <taxon>Eukaryota</taxon>
        <taxon>Metazoa</taxon>
        <taxon>Ecdysozoa</taxon>
        <taxon>Arthropoda</taxon>
        <taxon>Hexapoda</taxon>
        <taxon>Collembola</taxon>
        <taxon>Entomobryomorpha</taxon>
        <taxon>Entomobryoidea</taxon>
        <taxon>Orchesellidae</taxon>
        <taxon>Orchesellinae</taxon>
        <taxon>Orchesella</taxon>
    </lineage>
</organism>
<evidence type="ECO:0000256" key="3">
    <source>
        <dbReference type="SAM" id="MobiDB-lite"/>
    </source>
</evidence>
<dbReference type="EMBL" id="LJIJ01000810">
    <property type="protein sequence ID" value="ODM94395.1"/>
    <property type="molecule type" value="Genomic_DNA"/>
</dbReference>
<dbReference type="InterPro" id="IPR012677">
    <property type="entry name" value="Nucleotide-bd_a/b_plait_sf"/>
</dbReference>
<proteinExistence type="predicted"/>
<feature type="domain" description="RRM" evidence="4">
    <location>
        <begin position="92"/>
        <end position="165"/>
    </location>
</feature>
<dbReference type="Gene3D" id="3.30.70.330">
    <property type="match status" value="1"/>
</dbReference>
<evidence type="ECO:0000256" key="2">
    <source>
        <dbReference type="PROSITE-ProRule" id="PRU00176"/>
    </source>
</evidence>
<dbReference type="Pfam" id="PF00076">
    <property type="entry name" value="RRM_1"/>
    <property type="match status" value="1"/>
</dbReference>
<accession>A0A1D2MNI1</accession>
<reference evidence="5 6" key="1">
    <citation type="journal article" date="2016" name="Genome Biol. Evol.">
        <title>Gene Family Evolution Reflects Adaptation to Soil Environmental Stressors in the Genome of the Collembolan Orchesella cincta.</title>
        <authorList>
            <person name="Faddeeva-Vakhrusheva A."/>
            <person name="Derks M.F."/>
            <person name="Anvar S.Y."/>
            <person name="Agamennone V."/>
            <person name="Suring W."/>
            <person name="Smit S."/>
            <person name="van Straalen N.M."/>
            <person name="Roelofs D."/>
        </authorList>
    </citation>
    <scope>NUCLEOTIDE SEQUENCE [LARGE SCALE GENOMIC DNA]</scope>
    <source>
        <tissue evidence="5">Mixed pool</tissue>
    </source>
</reference>
<evidence type="ECO:0000313" key="5">
    <source>
        <dbReference type="EMBL" id="ODM94395.1"/>
    </source>
</evidence>
<dbReference type="InterPro" id="IPR000504">
    <property type="entry name" value="RRM_dom"/>
</dbReference>